<reference evidence="2 3" key="1">
    <citation type="submission" date="2019-08" db="EMBL/GenBank/DDBJ databases">
        <title>Genome of Aequorivita antarctica SW49 (type strain).</title>
        <authorList>
            <person name="Bowman J.P."/>
        </authorList>
    </citation>
    <scope>NUCLEOTIDE SEQUENCE [LARGE SCALE GENOMIC DNA]</scope>
    <source>
        <strain evidence="2 3">SW49</strain>
    </source>
</reference>
<dbReference type="OrthoDB" id="9778782at2"/>
<keyword evidence="1" id="KW-0732">Signal</keyword>
<sequence>MKTRLFILFFVPLVLAAFTVPDNVAKKAHKEMVKFYGTENISKEIISVPKDLNYKTISEFGDENLFKINSGGKLLGYGYIGNAPSKTATFDYLVLFDKNFVITTSKVLFYREEYGGEISSKRWLKQFEGESPTSKELVYNRNIIPISGATISVRSLTSEMNSLLKSIAILQKSNIF</sequence>
<dbReference type="RefSeq" id="WP_111844756.1">
    <property type="nucleotide sequence ID" value="NZ_UEGI01000009.1"/>
</dbReference>
<dbReference type="Proteomes" id="UP000321497">
    <property type="component" value="Unassembled WGS sequence"/>
</dbReference>
<keyword evidence="3" id="KW-1185">Reference proteome</keyword>
<feature type="chain" id="PRO_5022674462" evidence="1">
    <location>
        <begin position="17"/>
        <end position="176"/>
    </location>
</feature>
<dbReference type="AlphaFoldDB" id="A0A5C6YYD7"/>
<proteinExistence type="predicted"/>
<evidence type="ECO:0000313" key="2">
    <source>
        <dbReference type="EMBL" id="TXD72165.1"/>
    </source>
</evidence>
<evidence type="ECO:0000313" key="3">
    <source>
        <dbReference type="Proteomes" id="UP000321497"/>
    </source>
</evidence>
<accession>A0A5C6YYD7</accession>
<protein>
    <submittedName>
        <fullName evidence="2">FMN-binding protein</fullName>
    </submittedName>
</protein>
<name>A0A5C6YYD7_9FLAO</name>
<organism evidence="2 3">
    <name type="scientific">Aequorivita antarctica</name>
    <dbReference type="NCBI Taxonomy" id="153266"/>
    <lineage>
        <taxon>Bacteria</taxon>
        <taxon>Pseudomonadati</taxon>
        <taxon>Bacteroidota</taxon>
        <taxon>Flavobacteriia</taxon>
        <taxon>Flavobacteriales</taxon>
        <taxon>Flavobacteriaceae</taxon>
        <taxon>Aequorivita</taxon>
    </lineage>
</organism>
<feature type="signal peptide" evidence="1">
    <location>
        <begin position="1"/>
        <end position="16"/>
    </location>
</feature>
<comment type="caution">
    <text evidence="2">The sequence shown here is derived from an EMBL/GenBank/DDBJ whole genome shotgun (WGS) entry which is preliminary data.</text>
</comment>
<dbReference type="EMBL" id="VORT01000010">
    <property type="protein sequence ID" value="TXD72165.1"/>
    <property type="molecule type" value="Genomic_DNA"/>
</dbReference>
<gene>
    <name evidence="2" type="ORF">ESU54_14035</name>
</gene>
<evidence type="ECO:0000256" key="1">
    <source>
        <dbReference type="SAM" id="SignalP"/>
    </source>
</evidence>